<protein>
    <submittedName>
        <fullName evidence="5">Glycosyltransferase family 2 protein</fullName>
    </submittedName>
</protein>
<organism evidence="5 6">
    <name type="scientific">Streptomyces griseoluteus</name>
    <dbReference type="NCBI Taxonomy" id="29306"/>
    <lineage>
        <taxon>Bacteria</taxon>
        <taxon>Bacillati</taxon>
        <taxon>Actinomycetota</taxon>
        <taxon>Actinomycetes</taxon>
        <taxon>Kitasatosporales</taxon>
        <taxon>Streptomycetaceae</taxon>
        <taxon>Streptomyces</taxon>
    </lineage>
</organism>
<evidence type="ECO:0000313" key="5">
    <source>
        <dbReference type="EMBL" id="TGN78649.1"/>
    </source>
</evidence>
<evidence type="ECO:0000256" key="2">
    <source>
        <dbReference type="ARBA" id="ARBA00022676"/>
    </source>
</evidence>
<dbReference type="Proteomes" id="UP000298513">
    <property type="component" value="Unassembled WGS sequence"/>
</dbReference>
<dbReference type="EMBL" id="SRRU01000009">
    <property type="protein sequence ID" value="TGN78649.1"/>
    <property type="molecule type" value="Genomic_DNA"/>
</dbReference>
<keyword evidence="3 5" id="KW-0808">Transferase</keyword>
<evidence type="ECO:0000256" key="3">
    <source>
        <dbReference type="ARBA" id="ARBA00022679"/>
    </source>
</evidence>
<accession>A0A4Z1D8X8</accession>
<reference evidence="5 6" key="1">
    <citation type="submission" date="2019-04" db="EMBL/GenBank/DDBJ databases">
        <title>Streptomyces sp. nov. Bv016 isolated from bark of Buahinia variegata.</title>
        <authorList>
            <person name="Kanchanasin P."/>
            <person name="Tanasupawat S."/>
            <person name="Yuki M."/>
            <person name="Kudo T."/>
        </authorList>
    </citation>
    <scope>NUCLEOTIDE SEQUENCE [LARGE SCALE GENOMIC DNA]</scope>
    <source>
        <strain evidence="5 6">JCM 4765</strain>
    </source>
</reference>
<keyword evidence="4" id="KW-1133">Transmembrane helix</keyword>
<comment type="caution">
    <text evidence="5">The sequence shown here is derived from an EMBL/GenBank/DDBJ whole genome shotgun (WGS) entry which is preliminary data.</text>
</comment>
<feature type="transmembrane region" description="Helical" evidence="4">
    <location>
        <begin position="281"/>
        <end position="302"/>
    </location>
</feature>
<dbReference type="PANTHER" id="PTHR43630">
    <property type="entry name" value="POLY-BETA-1,6-N-ACETYL-D-GLUCOSAMINE SYNTHASE"/>
    <property type="match status" value="1"/>
</dbReference>
<evidence type="ECO:0000256" key="4">
    <source>
        <dbReference type="SAM" id="Phobius"/>
    </source>
</evidence>
<keyword evidence="2" id="KW-0328">Glycosyltransferase</keyword>
<dbReference type="Pfam" id="PF13641">
    <property type="entry name" value="Glyco_tranf_2_3"/>
    <property type="match status" value="1"/>
</dbReference>
<evidence type="ECO:0000256" key="1">
    <source>
        <dbReference type="ARBA" id="ARBA00006739"/>
    </source>
</evidence>
<dbReference type="CDD" id="cd06423">
    <property type="entry name" value="CESA_like"/>
    <property type="match status" value="1"/>
</dbReference>
<dbReference type="GO" id="GO:0016757">
    <property type="term" value="F:glycosyltransferase activity"/>
    <property type="evidence" value="ECO:0007669"/>
    <property type="project" value="UniProtKB-KW"/>
</dbReference>
<dbReference type="InterPro" id="IPR029044">
    <property type="entry name" value="Nucleotide-diphossugar_trans"/>
</dbReference>
<keyword evidence="4" id="KW-0472">Membrane</keyword>
<sequence length="373" mass="40892">MRKSPRRARVRSLPGSTAVASPASASRVVALVPAHNEADRIGAALTALRAQSRRPERIVVVADNCTDATADVARRAGAEVVESFKNRHKKAGALNQALDQILQGLAGHDLVLVQDADTTLVPSFLAEAVDAMTEDVGAVGAIFYGEPGGGLLGALQRIEFQRYAREIARRDYRADVLTGTATVFRAATLRQIRRARLDGLIGGGSSYYSLASLTEDDEITKAVRTLGYRTVSPAGCRVVTEVMTSLPKLWHQRMRWQRGALENLRDYGLTRVTAPYIVRQGLMGLSVLALGLYLAFTVWMLARGRPEFAPFWVAIGLVFVAEKVVTARGAGWRSQLLAGTLAVELAYDMFQHAVYLRSLWDMARRHEERWCAT</sequence>
<keyword evidence="4" id="KW-0812">Transmembrane</keyword>
<name>A0A4Z1D8X8_STRGP</name>
<dbReference type="PANTHER" id="PTHR43630:SF1">
    <property type="entry name" value="POLY-BETA-1,6-N-ACETYL-D-GLUCOSAMINE SYNTHASE"/>
    <property type="match status" value="1"/>
</dbReference>
<gene>
    <name evidence="5" type="ORF">E5082_24020</name>
</gene>
<comment type="similarity">
    <text evidence="1">Belongs to the glycosyltransferase 2 family.</text>
</comment>
<dbReference type="SUPFAM" id="SSF53448">
    <property type="entry name" value="Nucleotide-diphospho-sugar transferases"/>
    <property type="match status" value="1"/>
</dbReference>
<feature type="transmembrane region" description="Helical" evidence="4">
    <location>
        <begin position="308"/>
        <end position="325"/>
    </location>
</feature>
<evidence type="ECO:0000313" key="6">
    <source>
        <dbReference type="Proteomes" id="UP000298513"/>
    </source>
</evidence>
<proteinExistence type="inferred from homology"/>
<dbReference type="Gene3D" id="3.90.550.10">
    <property type="entry name" value="Spore Coat Polysaccharide Biosynthesis Protein SpsA, Chain A"/>
    <property type="match status" value="1"/>
</dbReference>
<dbReference type="AlphaFoldDB" id="A0A4Z1D8X8"/>
<keyword evidence="6" id="KW-1185">Reference proteome</keyword>